<gene>
    <name evidence="1" type="ORF">X975_07454</name>
</gene>
<keyword evidence="2" id="KW-1185">Reference proteome</keyword>
<dbReference type="EMBL" id="KK117758">
    <property type="protein sequence ID" value="KFM71351.1"/>
    <property type="molecule type" value="Genomic_DNA"/>
</dbReference>
<name>A0A087U1W2_STEMI</name>
<proteinExistence type="predicted"/>
<dbReference type="Proteomes" id="UP000054359">
    <property type="component" value="Unassembled WGS sequence"/>
</dbReference>
<sequence>MIRFYRFSFRFFLIVSVNKCSIWLRKKRCWKITGKMKLKKDLELNER</sequence>
<dbReference type="AlphaFoldDB" id="A0A087U1W2"/>
<organism evidence="1 2">
    <name type="scientific">Stegodyphus mimosarum</name>
    <name type="common">African social velvet spider</name>
    <dbReference type="NCBI Taxonomy" id="407821"/>
    <lineage>
        <taxon>Eukaryota</taxon>
        <taxon>Metazoa</taxon>
        <taxon>Ecdysozoa</taxon>
        <taxon>Arthropoda</taxon>
        <taxon>Chelicerata</taxon>
        <taxon>Arachnida</taxon>
        <taxon>Araneae</taxon>
        <taxon>Araneomorphae</taxon>
        <taxon>Entelegynae</taxon>
        <taxon>Eresoidea</taxon>
        <taxon>Eresidae</taxon>
        <taxon>Stegodyphus</taxon>
    </lineage>
</organism>
<reference evidence="1 2" key="1">
    <citation type="submission" date="2013-11" db="EMBL/GenBank/DDBJ databases">
        <title>Genome sequencing of Stegodyphus mimosarum.</title>
        <authorList>
            <person name="Bechsgaard J."/>
        </authorList>
    </citation>
    <scope>NUCLEOTIDE SEQUENCE [LARGE SCALE GENOMIC DNA]</scope>
</reference>
<feature type="non-terminal residue" evidence="1">
    <location>
        <position position="47"/>
    </location>
</feature>
<accession>A0A087U1W2</accession>
<protein>
    <submittedName>
        <fullName evidence="1">Uncharacterized protein</fullName>
    </submittedName>
</protein>
<evidence type="ECO:0000313" key="2">
    <source>
        <dbReference type="Proteomes" id="UP000054359"/>
    </source>
</evidence>
<evidence type="ECO:0000313" key="1">
    <source>
        <dbReference type="EMBL" id="KFM71351.1"/>
    </source>
</evidence>